<sequence>MKIQVSESVGLGHPDKIADVIADKLLEVVLEKDIRAQFACEVLTSQNLIVVAGELTTSYKEKLDVEGIVGEILLNLGYEVSRFSIVSNLKEQSLDIRSTSIEGGIVSGDQSVVLGCASNETTNYMPLAFNVATDLTRTLNNCIRNKEIVGGKYDCKSLVVIEDKKIKTLILSVQHDIDVDLGLFKEELYRKVVLPSLNKYSLVFDKSDLLINQSGKFVIGGLDADTGLTNRKLIVDSYGTSVRHGGGGYSGKDLTKVDRLGAYYARWICKNIVAAGLCSYLELELVFHYGSAEPLIIIKNTDSLHDLKSIIPKVFPIKFAEIYELFNKPIKYSKLACYGHFGREELDLPWEKLDMVDKLKSIL</sequence>
<dbReference type="SUPFAM" id="SSF55973">
    <property type="entry name" value="S-adenosylmethionine synthetase"/>
    <property type="match status" value="3"/>
</dbReference>
<gene>
    <name evidence="13" type="primary">metK</name>
    <name evidence="13" type="ORF">MHSWG343_01340</name>
</gene>
<dbReference type="InterPro" id="IPR022629">
    <property type="entry name" value="S-AdoMet_synt_central"/>
</dbReference>
<comment type="similarity">
    <text evidence="9">Belongs to the AdoMet synthase family.</text>
</comment>
<dbReference type="Proteomes" id="UP000324831">
    <property type="component" value="Unassembled WGS sequence"/>
</dbReference>
<feature type="domain" description="S-adenosylmethionine synthetase central" evidence="11">
    <location>
        <begin position="107"/>
        <end position="217"/>
    </location>
</feature>
<dbReference type="InterPro" id="IPR022636">
    <property type="entry name" value="S-AdoMet_synthetase_sfam"/>
</dbReference>
<evidence type="ECO:0000256" key="7">
    <source>
        <dbReference type="ARBA" id="ARBA00022958"/>
    </source>
</evidence>
<evidence type="ECO:0000259" key="11">
    <source>
        <dbReference type="Pfam" id="PF02772"/>
    </source>
</evidence>
<evidence type="ECO:0000256" key="1">
    <source>
        <dbReference type="ARBA" id="ARBA00022563"/>
    </source>
</evidence>
<dbReference type="Pfam" id="PF02773">
    <property type="entry name" value="S-AdoMet_synt_C"/>
    <property type="match status" value="1"/>
</dbReference>
<evidence type="ECO:0000256" key="3">
    <source>
        <dbReference type="ARBA" id="ARBA00022723"/>
    </source>
</evidence>
<evidence type="ECO:0000256" key="2">
    <source>
        <dbReference type="ARBA" id="ARBA00022679"/>
    </source>
</evidence>
<dbReference type="InterPro" id="IPR022630">
    <property type="entry name" value="S-AdoMet_synt_C"/>
</dbReference>
<keyword evidence="2" id="KW-0808">Transferase</keyword>
<dbReference type="Pfam" id="PF02772">
    <property type="entry name" value="S-AdoMet_synt_M"/>
    <property type="match status" value="1"/>
</dbReference>
<keyword evidence="5" id="KW-0067">ATP-binding</keyword>
<dbReference type="PANTHER" id="PTHR11964">
    <property type="entry name" value="S-ADENOSYLMETHIONINE SYNTHETASE"/>
    <property type="match status" value="1"/>
</dbReference>
<evidence type="ECO:0000256" key="6">
    <source>
        <dbReference type="ARBA" id="ARBA00022842"/>
    </source>
</evidence>
<organism evidence="13 14">
    <name type="scientific">Candidatus Mycoplasma haematohominis</name>
    <dbReference type="NCBI Taxonomy" id="1494318"/>
    <lineage>
        <taxon>Bacteria</taxon>
        <taxon>Bacillati</taxon>
        <taxon>Mycoplasmatota</taxon>
        <taxon>Mollicutes</taxon>
        <taxon>Mycoplasmataceae</taxon>
        <taxon>Mycoplasma</taxon>
    </lineage>
</organism>
<dbReference type="PIRSF" id="PIRSF000497">
    <property type="entry name" value="MAT"/>
    <property type="match status" value="1"/>
</dbReference>
<dbReference type="GO" id="GO:0006730">
    <property type="term" value="P:one-carbon metabolic process"/>
    <property type="evidence" value="ECO:0007669"/>
    <property type="project" value="UniProtKB-KW"/>
</dbReference>
<keyword evidence="7" id="KW-0630">Potassium</keyword>
<evidence type="ECO:0000313" key="13">
    <source>
        <dbReference type="EMBL" id="GCE63156.1"/>
    </source>
</evidence>
<reference evidence="13 14" key="1">
    <citation type="submission" date="2019-01" db="EMBL/GenBank/DDBJ databases">
        <title>Draft genome sequences of Candidatus Mycoplasma haemohominis SWG34-3 identified from a patient with pyrexia, anemia and liver dysfunction.</title>
        <authorList>
            <person name="Sekizuka T."/>
            <person name="Hattori N."/>
            <person name="Katano H."/>
            <person name="Takuma T."/>
            <person name="Ito T."/>
            <person name="Arai N."/>
            <person name="Yanai R."/>
            <person name="Ishii S."/>
            <person name="Miura Y."/>
            <person name="Tokunaga T."/>
            <person name="Watanabe H."/>
            <person name="Nomura N."/>
            <person name="Eguchi J."/>
            <person name="Arai T."/>
            <person name="Hasegawa H."/>
            <person name="Nakamaki T."/>
            <person name="Wakita T."/>
            <person name="Niki Y."/>
            <person name="Kuroda M."/>
        </authorList>
    </citation>
    <scope>NUCLEOTIDE SEQUENCE [LARGE SCALE GENOMIC DNA]</scope>
    <source>
        <strain evidence="13">SWG34-3</strain>
    </source>
</reference>
<accession>A0A478FS11</accession>
<feature type="domain" description="S-adenosylmethionine synthetase N-terminal" evidence="10">
    <location>
        <begin position="4"/>
        <end position="85"/>
    </location>
</feature>
<keyword evidence="4" id="KW-0547">Nucleotide-binding</keyword>
<dbReference type="InterPro" id="IPR022628">
    <property type="entry name" value="S-AdoMet_synt_N"/>
</dbReference>
<dbReference type="AlphaFoldDB" id="A0A478FS11"/>
<keyword evidence="1" id="KW-0554">One-carbon metabolism</keyword>
<evidence type="ECO:0000256" key="5">
    <source>
        <dbReference type="ARBA" id="ARBA00022840"/>
    </source>
</evidence>
<evidence type="ECO:0000259" key="12">
    <source>
        <dbReference type="Pfam" id="PF02773"/>
    </source>
</evidence>
<dbReference type="NCBIfam" id="TIGR01034">
    <property type="entry name" value="metK"/>
    <property type="match status" value="1"/>
</dbReference>
<name>A0A478FS11_9MOLU</name>
<dbReference type="GO" id="GO:0046872">
    <property type="term" value="F:metal ion binding"/>
    <property type="evidence" value="ECO:0007669"/>
    <property type="project" value="UniProtKB-KW"/>
</dbReference>
<comment type="caution">
    <text evidence="13">The sequence shown here is derived from an EMBL/GenBank/DDBJ whole genome shotgun (WGS) entry which is preliminary data.</text>
</comment>
<dbReference type="GO" id="GO:0005524">
    <property type="term" value="F:ATP binding"/>
    <property type="evidence" value="ECO:0007669"/>
    <property type="project" value="UniProtKB-KW"/>
</dbReference>
<evidence type="ECO:0000256" key="8">
    <source>
        <dbReference type="NCBIfam" id="TIGR01034"/>
    </source>
</evidence>
<dbReference type="EMBL" id="BIMN01000001">
    <property type="protein sequence ID" value="GCE63156.1"/>
    <property type="molecule type" value="Genomic_DNA"/>
</dbReference>
<dbReference type="GO" id="GO:0006556">
    <property type="term" value="P:S-adenosylmethionine biosynthetic process"/>
    <property type="evidence" value="ECO:0007669"/>
    <property type="project" value="UniProtKB-UniRule"/>
</dbReference>
<dbReference type="GO" id="GO:0004478">
    <property type="term" value="F:methionine adenosyltransferase activity"/>
    <property type="evidence" value="ECO:0007669"/>
    <property type="project" value="UniProtKB-UniRule"/>
</dbReference>
<evidence type="ECO:0000313" key="14">
    <source>
        <dbReference type="Proteomes" id="UP000324831"/>
    </source>
</evidence>
<feature type="domain" description="S-adenosylmethionine synthetase C-terminal" evidence="12">
    <location>
        <begin position="219"/>
        <end position="352"/>
    </location>
</feature>
<dbReference type="EC" id="2.5.1.6" evidence="8"/>
<evidence type="ECO:0000259" key="10">
    <source>
        <dbReference type="Pfam" id="PF00438"/>
    </source>
</evidence>
<protein>
    <recommendedName>
        <fullName evidence="8">Methionine adenosyltransferase</fullName>
        <ecNumber evidence="8">2.5.1.6</ecNumber>
    </recommendedName>
</protein>
<dbReference type="Gene3D" id="3.30.300.10">
    <property type="match status" value="3"/>
</dbReference>
<dbReference type="InterPro" id="IPR002133">
    <property type="entry name" value="S-AdoMet_synthetase"/>
</dbReference>
<keyword evidence="3" id="KW-0479">Metal-binding</keyword>
<keyword evidence="6" id="KW-0460">Magnesium</keyword>
<evidence type="ECO:0000256" key="4">
    <source>
        <dbReference type="ARBA" id="ARBA00022741"/>
    </source>
</evidence>
<proteinExistence type="inferred from homology"/>
<evidence type="ECO:0000256" key="9">
    <source>
        <dbReference type="RuleBase" id="RU004462"/>
    </source>
</evidence>
<dbReference type="Pfam" id="PF00438">
    <property type="entry name" value="S-AdoMet_synt_N"/>
    <property type="match status" value="1"/>
</dbReference>